<evidence type="ECO:0000313" key="2">
    <source>
        <dbReference type="EMBL" id="CAG9801560.1"/>
    </source>
</evidence>
<dbReference type="GO" id="GO:0031080">
    <property type="term" value="C:nuclear pore outer ring"/>
    <property type="evidence" value="ECO:0007669"/>
    <property type="project" value="InterPro"/>
</dbReference>
<protein>
    <submittedName>
        <fullName evidence="2">Uncharacterized protein</fullName>
    </submittedName>
</protein>
<sequence length="318" mass="36138">MNKIQNLTNQTARPTYEIDLNEKIICYDSSLPSIHGENIILIGFMRRILILAFDFGSAEELNFEYKKIREIAESETKILKFCSQVIARNIVFASCSNYTINVFSANETEANCLTKINAHSSYINSIDFSDEYIASGSDDHTCKIFSVKDNYEQHSVLNFSASVTCVKFNPEELNKLLISVKNGNLFIYCLKLRQSLYSFYTHAPLMCFDWSIKNPCIVAAIAYDQIFYFDISKPDIPIYSKRLNDVGKIITIHPQNPLISAVICNRAATELKVVHQKSTISNLFSTKIIAYSGNVTWHSSYLIVGSDRKICFYKIPIA</sequence>
<dbReference type="EMBL" id="OU895877">
    <property type="protein sequence ID" value="CAG9801560.1"/>
    <property type="molecule type" value="Genomic_DNA"/>
</dbReference>
<dbReference type="Proteomes" id="UP001153620">
    <property type="component" value="Chromosome 1"/>
</dbReference>
<dbReference type="OrthoDB" id="340259at2759"/>
<dbReference type="PROSITE" id="PS50082">
    <property type="entry name" value="WD_REPEATS_2"/>
    <property type="match status" value="1"/>
</dbReference>
<name>A0A9N9RN94_9DIPT</name>
<dbReference type="PANTHER" id="PTHR22806">
    <property type="entry name" value="NUCLEOPORIN NUP37 P37 -RELATED"/>
    <property type="match status" value="1"/>
</dbReference>
<gene>
    <name evidence="2" type="ORF">CHIRRI_LOCUS4484</name>
</gene>
<keyword evidence="1" id="KW-0853">WD repeat</keyword>
<reference evidence="2" key="2">
    <citation type="submission" date="2022-10" db="EMBL/GenBank/DDBJ databases">
        <authorList>
            <consortium name="ENA_rothamsted_submissions"/>
            <consortium name="culmorum"/>
            <person name="King R."/>
        </authorList>
    </citation>
    <scope>NUCLEOTIDE SEQUENCE</scope>
</reference>
<dbReference type="SMART" id="SM00320">
    <property type="entry name" value="WD40"/>
    <property type="match status" value="4"/>
</dbReference>
<reference evidence="2" key="1">
    <citation type="submission" date="2022-01" db="EMBL/GenBank/DDBJ databases">
        <authorList>
            <person name="King R."/>
        </authorList>
    </citation>
    <scope>NUCLEOTIDE SEQUENCE</scope>
</reference>
<dbReference type="PANTHER" id="PTHR22806:SF0">
    <property type="entry name" value="NUCLEOPORIN NUP37"/>
    <property type="match status" value="1"/>
</dbReference>
<dbReference type="AlphaFoldDB" id="A0A9N9RN94"/>
<dbReference type="InterPro" id="IPR001680">
    <property type="entry name" value="WD40_rpt"/>
</dbReference>
<dbReference type="Pfam" id="PF00400">
    <property type="entry name" value="WD40"/>
    <property type="match status" value="1"/>
</dbReference>
<feature type="repeat" description="WD" evidence="1">
    <location>
        <begin position="116"/>
        <end position="155"/>
    </location>
</feature>
<dbReference type="InterPro" id="IPR036322">
    <property type="entry name" value="WD40_repeat_dom_sf"/>
</dbReference>
<dbReference type="Gene3D" id="2.130.10.10">
    <property type="entry name" value="YVTN repeat-like/Quinoprotein amine dehydrogenase"/>
    <property type="match status" value="1"/>
</dbReference>
<evidence type="ECO:0000256" key="1">
    <source>
        <dbReference type="PROSITE-ProRule" id="PRU00221"/>
    </source>
</evidence>
<keyword evidence="3" id="KW-1185">Reference proteome</keyword>
<organism evidence="2 3">
    <name type="scientific">Chironomus riparius</name>
    <dbReference type="NCBI Taxonomy" id="315576"/>
    <lineage>
        <taxon>Eukaryota</taxon>
        <taxon>Metazoa</taxon>
        <taxon>Ecdysozoa</taxon>
        <taxon>Arthropoda</taxon>
        <taxon>Hexapoda</taxon>
        <taxon>Insecta</taxon>
        <taxon>Pterygota</taxon>
        <taxon>Neoptera</taxon>
        <taxon>Endopterygota</taxon>
        <taxon>Diptera</taxon>
        <taxon>Nematocera</taxon>
        <taxon>Chironomoidea</taxon>
        <taxon>Chironomidae</taxon>
        <taxon>Chironominae</taxon>
        <taxon>Chironomus</taxon>
    </lineage>
</organism>
<evidence type="ECO:0000313" key="3">
    <source>
        <dbReference type="Proteomes" id="UP001153620"/>
    </source>
</evidence>
<proteinExistence type="predicted"/>
<dbReference type="InterPro" id="IPR037626">
    <property type="entry name" value="NUP37"/>
</dbReference>
<dbReference type="InterPro" id="IPR015943">
    <property type="entry name" value="WD40/YVTN_repeat-like_dom_sf"/>
</dbReference>
<accession>A0A9N9RN94</accession>
<dbReference type="SUPFAM" id="SSF50978">
    <property type="entry name" value="WD40 repeat-like"/>
    <property type="match status" value="1"/>
</dbReference>